<proteinExistence type="predicted"/>
<protein>
    <submittedName>
        <fullName evidence="1">Uncharacterized protein</fullName>
    </submittedName>
</protein>
<name>A0A182IT05_ANOAO</name>
<sequence length="303" mass="33103">MTKETQAGYSDSRNVMWIVVFIRMIMVFMVFFFVNMDWYVDWDLDGGLGTSTLYGLSTGTLTSYGTFFSTTTGYGLGTSTGYGLGTSTLYGLSTGTFTSYGTFLITVYGLGTGTSYFTSYGTFFSTGTGTCTFTSYGTFFSTVYGWGTCTFTSYGLSTGYFTSYGTFFSTGCGIGTFTSYGTFFSTVYGTCFSTVYGTGTFFSIVTVLMCSWWCSSCPPKSWPKSPKLECRPRFSTFCDSFASTWVSSAFVSCAVPSHVTTFIDFYKPPPVSTNSHRFSFCTDHSLKRSSKSSAVNVARISAL</sequence>
<accession>A0A182IT05</accession>
<dbReference type="EnsemblMetazoa" id="AATE004906-RA">
    <property type="protein sequence ID" value="AATE004906-PA.1"/>
    <property type="gene ID" value="AATE004906"/>
</dbReference>
<reference evidence="1" key="1">
    <citation type="submission" date="2022-08" db="UniProtKB">
        <authorList>
            <consortium name="EnsemblMetazoa"/>
        </authorList>
    </citation>
    <scope>IDENTIFICATION</scope>
    <source>
        <strain evidence="1">EBRO</strain>
    </source>
</reference>
<dbReference type="AlphaFoldDB" id="A0A182IT05"/>
<evidence type="ECO:0000313" key="1">
    <source>
        <dbReference type="EnsemblMetazoa" id="AATE004906-PA.1"/>
    </source>
</evidence>
<dbReference type="VEuPathDB" id="VectorBase:AATE004906"/>
<organism evidence="1">
    <name type="scientific">Anopheles atroparvus</name>
    <name type="common">European mosquito</name>
    <dbReference type="NCBI Taxonomy" id="41427"/>
    <lineage>
        <taxon>Eukaryota</taxon>
        <taxon>Metazoa</taxon>
        <taxon>Ecdysozoa</taxon>
        <taxon>Arthropoda</taxon>
        <taxon>Hexapoda</taxon>
        <taxon>Insecta</taxon>
        <taxon>Pterygota</taxon>
        <taxon>Neoptera</taxon>
        <taxon>Endopterygota</taxon>
        <taxon>Diptera</taxon>
        <taxon>Nematocera</taxon>
        <taxon>Culicoidea</taxon>
        <taxon>Culicidae</taxon>
        <taxon>Anophelinae</taxon>
        <taxon>Anopheles</taxon>
    </lineage>
</organism>